<organism evidence="6 7">
    <name type="scientific">Bicyclus anynana</name>
    <name type="common">Squinting bush brown butterfly</name>
    <dbReference type="NCBI Taxonomy" id="110368"/>
    <lineage>
        <taxon>Eukaryota</taxon>
        <taxon>Metazoa</taxon>
        <taxon>Ecdysozoa</taxon>
        <taxon>Arthropoda</taxon>
        <taxon>Hexapoda</taxon>
        <taxon>Insecta</taxon>
        <taxon>Pterygota</taxon>
        <taxon>Neoptera</taxon>
        <taxon>Endopterygota</taxon>
        <taxon>Lepidoptera</taxon>
        <taxon>Glossata</taxon>
        <taxon>Ditrysia</taxon>
        <taxon>Papilionoidea</taxon>
        <taxon>Nymphalidae</taxon>
        <taxon>Satyrinae</taxon>
        <taxon>Satyrini</taxon>
        <taxon>Mycalesina</taxon>
        <taxon>Bicyclus</taxon>
    </lineage>
</organism>
<dbReference type="InterPro" id="IPR029058">
    <property type="entry name" value="AB_hydrolase_fold"/>
</dbReference>
<keyword evidence="6" id="KW-1185">Reference proteome</keyword>
<dbReference type="Pfam" id="PF00135">
    <property type="entry name" value="COesterase"/>
    <property type="match status" value="1"/>
</dbReference>
<dbReference type="PROSITE" id="PS00941">
    <property type="entry name" value="CARBOXYLESTERASE_B_2"/>
    <property type="match status" value="1"/>
</dbReference>
<keyword evidence="3" id="KW-0378">Hydrolase</keyword>
<accession>A0A6J1PA29</accession>
<sequence length="557" mass="63131">MASNDIGWYEDAHNGKAVQVSVEQGIIQGEQLMTVTRDTLYSSFKGIPYAAPPVGDLRFQPPKPPACWEGVRNAKQHGNICTQIEFSTQAYLPSSEDCLYLNVYTPNVKPSSPMAVMVFIHGGGYQSGSGNDDNFGPDFFMSQNVVLVTINYRLDAIGYLCLGSKEIPGNAGMKDQVAALKWVQRNIAQFGGNPKKITIFGTTTGGISCLLHAISPMSKGLFSRVIAMTGVPLLDISEEFESVRRGFTLGKMGYETENTSALFEFFQNQPSYKLVNAKPDVIIAERYIRNLGKMFQFGPVPEKDFGQERFLKYSPLTSLKERNVNDVDIMIGYSNNEAIARISFFEEFLVGAYNRYPELLNPRKFLYDLSPVEYMPLADFIEDHYFRGKAISLETMSEFVTHQSDRFKFQVLRYMRDVYFSYEKNKYLYRFSGVSERNVYSRLGANYGLTGTGQRDIEMYLFHANRLNLTIDTSSDSYRIIKQITTLFANYAKYGNPTPEPVSGVRWDQYNAATQSFLDIGLRLTRGVGPEPKVIKFWKKIYKLAGVPFYNLEDEEE</sequence>
<protein>
    <submittedName>
        <fullName evidence="7">Venom carboxylesterase-6-like</fullName>
    </submittedName>
</protein>
<dbReference type="Proteomes" id="UP001652582">
    <property type="component" value="Chromosome 13"/>
</dbReference>
<evidence type="ECO:0000256" key="4">
    <source>
        <dbReference type="ARBA" id="ARBA00023180"/>
    </source>
</evidence>
<dbReference type="KEGG" id="bany:112058107"/>
<dbReference type="PANTHER" id="PTHR43142">
    <property type="entry name" value="CARBOXYLIC ESTER HYDROLASE"/>
    <property type="match status" value="1"/>
</dbReference>
<comment type="similarity">
    <text evidence="1">Belongs to the type-B carboxylesterase/lipase family.</text>
</comment>
<dbReference type="PANTHER" id="PTHR43142:SF1">
    <property type="entry name" value="CARBOXYLIC ESTER HYDROLASE"/>
    <property type="match status" value="1"/>
</dbReference>
<evidence type="ECO:0000256" key="1">
    <source>
        <dbReference type="ARBA" id="ARBA00005964"/>
    </source>
</evidence>
<proteinExistence type="inferred from homology"/>
<name>A0A6J1PA29_BICAN</name>
<dbReference type="OrthoDB" id="19653at2759"/>
<dbReference type="RefSeq" id="XP_023954563.2">
    <property type="nucleotide sequence ID" value="XM_024098795.2"/>
</dbReference>
<keyword evidence="4" id="KW-0325">Glycoprotein</keyword>
<dbReference type="InterPro" id="IPR002018">
    <property type="entry name" value="CarbesteraseB"/>
</dbReference>
<keyword evidence="2" id="KW-0719">Serine esterase</keyword>
<feature type="domain" description="Carboxylesterase type B" evidence="5">
    <location>
        <begin position="18"/>
        <end position="526"/>
    </location>
</feature>
<dbReference type="InterPro" id="IPR019819">
    <property type="entry name" value="Carboxylesterase_B_CS"/>
</dbReference>
<evidence type="ECO:0000259" key="5">
    <source>
        <dbReference type="Pfam" id="PF00135"/>
    </source>
</evidence>
<dbReference type="SUPFAM" id="SSF53474">
    <property type="entry name" value="alpha/beta-Hydrolases"/>
    <property type="match status" value="1"/>
</dbReference>
<evidence type="ECO:0000256" key="3">
    <source>
        <dbReference type="ARBA" id="ARBA00022801"/>
    </source>
</evidence>
<dbReference type="GeneID" id="112058107"/>
<evidence type="ECO:0000313" key="6">
    <source>
        <dbReference type="Proteomes" id="UP001652582"/>
    </source>
</evidence>
<dbReference type="Gene3D" id="3.40.50.1820">
    <property type="entry name" value="alpha/beta hydrolase"/>
    <property type="match status" value="1"/>
</dbReference>
<reference evidence="7" key="1">
    <citation type="submission" date="2025-08" db="UniProtKB">
        <authorList>
            <consortium name="RefSeq"/>
        </authorList>
    </citation>
    <scope>IDENTIFICATION</scope>
</reference>
<dbReference type="GO" id="GO:0052689">
    <property type="term" value="F:carboxylic ester hydrolase activity"/>
    <property type="evidence" value="ECO:0007669"/>
    <property type="project" value="UniProtKB-KW"/>
</dbReference>
<evidence type="ECO:0000256" key="2">
    <source>
        <dbReference type="ARBA" id="ARBA00022487"/>
    </source>
</evidence>
<gene>
    <name evidence="7" type="primary">LOC112058107</name>
</gene>
<evidence type="ECO:0000313" key="7">
    <source>
        <dbReference type="RefSeq" id="XP_023954563.2"/>
    </source>
</evidence>
<dbReference type="AlphaFoldDB" id="A0A6J1PA29"/>